<name>M0DHC9_HALPD</name>
<evidence type="ECO:0000256" key="1">
    <source>
        <dbReference type="ARBA" id="ARBA00004651"/>
    </source>
</evidence>
<dbReference type="OrthoDB" id="31543at2157"/>
<dbReference type="PATRIC" id="fig|1227487.5.peg.189"/>
<keyword evidence="5 8" id="KW-1133">Transmembrane helix</keyword>
<evidence type="ECO:0000256" key="2">
    <source>
        <dbReference type="ARBA" id="ARBA00008017"/>
    </source>
</evidence>
<feature type="region of interest" description="Disordered" evidence="7">
    <location>
        <begin position="355"/>
        <end position="410"/>
    </location>
</feature>
<dbReference type="Pfam" id="PF00924">
    <property type="entry name" value="MS_channel_2nd"/>
    <property type="match status" value="1"/>
</dbReference>
<evidence type="ECO:0000313" key="12">
    <source>
        <dbReference type="EMBL" id="ELZ34875.1"/>
    </source>
</evidence>
<dbReference type="eggNOG" id="arCOG01568">
    <property type="taxonomic scope" value="Archaea"/>
</dbReference>
<feature type="transmembrane region" description="Helical" evidence="8">
    <location>
        <begin position="66"/>
        <end position="87"/>
    </location>
</feature>
<dbReference type="AlphaFoldDB" id="M0DHC9"/>
<dbReference type="GO" id="GO:0008381">
    <property type="term" value="F:mechanosensitive monoatomic ion channel activity"/>
    <property type="evidence" value="ECO:0007669"/>
    <property type="project" value="InterPro"/>
</dbReference>
<feature type="domain" description="Mechanosensitive ion channel transmembrane helices 2/3" evidence="11">
    <location>
        <begin position="155"/>
        <end position="191"/>
    </location>
</feature>
<dbReference type="EMBL" id="AOIV01000003">
    <property type="protein sequence ID" value="ELZ34875.1"/>
    <property type="molecule type" value="Genomic_DNA"/>
</dbReference>
<feature type="transmembrane region" description="Helical" evidence="8">
    <location>
        <begin position="27"/>
        <end position="46"/>
    </location>
</feature>
<dbReference type="Gene3D" id="1.10.287.1260">
    <property type="match status" value="1"/>
</dbReference>
<dbReference type="InterPro" id="IPR006686">
    <property type="entry name" value="MscS_channel_CS"/>
</dbReference>
<feature type="transmembrane region" description="Helical" evidence="8">
    <location>
        <begin position="107"/>
        <end position="127"/>
    </location>
</feature>
<dbReference type="PROSITE" id="PS01246">
    <property type="entry name" value="UPF0003"/>
    <property type="match status" value="1"/>
</dbReference>
<proteinExistence type="inferred from homology"/>
<evidence type="ECO:0000256" key="3">
    <source>
        <dbReference type="ARBA" id="ARBA00022475"/>
    </source>
</evidence>
<dbReference type="InterPro" id="IPR011066">
    <property type="entry name" value="MscS_channel_C_sf"/>
</dbReference>
<dbReference type="InterPro" id="IPR023408">
    <property type="entry name" value="MscS_beta-dom_sf"/>
</dbReference>
<sequence length="410" mass="43985">MSAVPLLAPLQNGVSPLDELASLVPSFAGRVAVTGVIIFLVTALLARGDRVHDSDPEHVPAALWSLLVTLTTMSVTIGAAAAIVGIWGQATQVAEVFEGYDFGYRSFVNLGLSILILVGAYTMTSLVRRLVDEVTEARPAVSQHQREIAYRIAQVFLYVVGVSMVLALWNVDLGGILVGAGFLGIVVGMAARQTLGALLAGFVLMFSRPFEIGDWVEVGDHEGIVTDITIVNTRIQTFDGEYVMVPNDVVSSESLVNRSRKGRLRIEVDVGADYDADPKRAADVALEAVERLDEPLGVPTPQVVLKRFADSAVVLGVRVWIDRPSARRKWRTQTAVISAIKEEFESEGIKIPYPQRELMSRPEENGFVLSGDGRGAAPREPNPSTASTDGGDGREENDAADGDSSDGEGS</sequence>
<dbReference type="RefSeq" id="WP_008383052.1">
    <property type="nucleotide sequence ID" value="NZ_AOIV01000003.1"/>
</dbReference>
<protein>
    <submittedName>
        <fullName evidence="12">Small-conductance mechanosensitive channel</fullName>
    </submittedName>
</protein>
<gene>
    <name evidence="12" type="ORF">C474_00902</name>
</gene>
<dbReference type="InParanoid" id="M0DHC9"/>
<feature type="transmembrane region" description="Helical" evidence="8">
    <location>
        <begin position="148"/>
        <end position="169"/>
    </location>
</feature>
<evidence type="ECO:0000256" key="4">
    <source>
        <dbReference type="ARBA" id="ARBA00022692"/>
    </source>
</evidence>
<dbReference type="GO" id="GO:0005886">
    <property type="term" value="C:plasma membrane"/>
    <property type="evidence" value="ECO:0007669"/>
    <property type="project" value="UniProtKB-SubCell"/>
</dbReference>
<dbReference type="Gene3D" id="3.30.70.100">
    <property type="match status" value="1"/>
</dbReference>
<keyword evidence="4 8" id="KW-0812">Transmembrane</keyword>
<dbReference type="InterPro" id="IPR049278">
    <property type="entry name" value="MS_channel_C"/>
</dbReference>
<evidence type="ECO:0000313" key="13">
    <source>
        <dbReference type="Proteomes" id="UP000011513"/>
    </source>
</evidence>
<evidence type="ECO:0000259" key="9">
    <source>
        <dbReference type="Pfam" id="PF00924"/>
    </source>
</evidence>
<dbReference type="InterPro" id="IPR045275">
    <property type="entry name" value="MscS_archaea/bacteria_type"/>
</dbReference>
<dbReference type="InterPro" id="IPR049142">
    <property type="entry name" value="MS_channel_1st"/>
</dbReference>
<comment type="similarity">
    <text evidence="2">Belongs to the MscS (TC 1.A.23) family.</text>
</comment>
<reference evidence="12 13" key="1">
    <citation type="journal article" date="2014" name="PLoS Genet.">
        <title>Phylogenetically driven sequencing of extremely halophilic archaea reveals strategies for static and dynamic osmo-response.</title>
        <authorList>
            <person name="Becker E.A."/>
            <person name="Seitzer P.M."/>
            <person name="Tritt A."/>
            <person name="Larsen D."/>
            <person name="Krusor M."/>
            <person name="Yao A.I."/>
            <person name="Wu D."/>
            <person name="Madern D."/>
            <person name="Eisen J.A."/>
            <person name="Darling A.E."/>
            <person name="Facciotti M.T."/>
        </authorList>
    </citation>
    <scope>NUCLEOTIDE SEQUENCE [LARGE SCALE GENOMIC DNA]</scope>
    <source>
        <strain evidence="12 13">JCM 14848</strain>
    </source>
</reference>
<dbReference type="InterPro" id="IPR011014">
    <property type="entry name" value="MscS_channel_TM-2"/>
</dbReference>
<feature type="compositionally biased region" description="Acidic residues" evidence="7">
    <location>
        <begin position="398"/>
        <end position="410"/>
    </location>
</feature>
<feature type="domain" description="Mechanosensitive ion channel MscS" evidence="9">
    <location>
        <begin position="197"/>
        <end position="260"/>
    </location>
</feature>
<feature type="transmembrane region" description="Helical" evidence="8">
    <location>
        <begin position="175"/>
        <end position="204"/>
    </location>
</feature>
<keyword evidence="3" id="KW-1003">Cell membrane</keyword>
<dbReference type="Proteomes" id="UP000011513">
    <property type="component" value="Unassembled WGS sequence"/>
</dbReference>
<evidence type="ECO:0000256" key="5">
    <source>
        <dbReference type="ARBA" id="ARBA00022989"/>
    </source>
</evidence>
<dbReference type="SUPFAM" id="SSF82689">
    <property type="entry name" value="Mechanosensitive channel protein MscS (YggB), C-terminal domain"/>
    <property type="match status" value="1"/>
</dbReference>
<dbReference type="InterPro" id="IPR006685">
    <property type="entry name" value="MscS_channel_2nd"/>
</dbReference>
<evidence type="ECO:0000256" key="8">
    <source>
        <dbReference type="SAM" id="Phobius"/>
    </source>
</evidence>
<evidence type="ECO:0000256" key="6">
    <source>
        <dbReference type="ARBA" id="ARBA00023136"/>
    </source>
</evidence>
<dbReference type="Pfam" id="PF21088">
    <property type="entry name" value="MS_channel_1st"/>
    <property type="match status" value="1"/>
</dbReference>
<accession>M0DHC9</accession>
<keyword evidence="13" id="KW-1185">Reference proteome</keyword>
<dbReference type="InterPro" id="IPR010920">
    <property type="entry name" value="LSM_dom_sf"/>
</dbReference>
<comment type="subcellular location">
    <subcellularLocation>
        <location evidence="1">Cell membrane</location>
        <topology evidence="1">Multi-pass membrane protein</topology>
    </subcellularLocation>
</comment>
<dbReference type="PANTHER" id="PTHR30221:SF20">
    <property type="entry name" value="SMALL-CONDUCTANCE MECHANOSENSITIVE CHANNEL"/>
    <property type="match status" value="1"/>
</dbReference>
<dbReference type="Pfam" id="PF21082">
    <property type="entry name" value="MS_channel_3rd"/>
    <property type="match status" value="1"/>
</dbReference>
<dbReference type="PANTHER" id="PTHR30221">
    <property type="entry name" value="SMALL-CONDUCTANCE MECHANOSENSITIVE CHANNEL"/>
    <property type="match status" value="1"/>
</dbReference>
<evidence type="ECO:0000256" key="7">
    <source>
        <dbReference type="SAM" id="MobiDB-lite"/>
    </source>
</evidence>
<evidence type="ECO:0000259" key="10">
    <source>
        <dbReference type="Pfam" id="PF21082"/>
    </source>
</evidence>
<comment type="caution">
    <text evidence="12">The sequence shown here is derived from an EMBL/GenBank/DDBJ whole genome shotgun (WGS) entry which is preliminary data.</text>
</comment>
<dbReference type="SUPFAM" id="SSF50182">
    <property type="entry name" value="Sm-like ribonucleoproteins"/>
    <property type="match status" value="1"/>
</dbReference>
<feature type="domain" description="Mechanosensitive ion channel MscS C-terminal" evidence="10">
    <location>
        <begin position="266"/>
        <end position="351"/>
    </location>
</feature>
<keyword evidence="6 8" id="KW-0472">Membrane</keyword>
<organism evidence="12 13">
    <name type="scientific">Halogeometricum pallidum JCM 14848</name>
    <dbReference type="NCBI Taxonomy" id="1227487"/>
    <lineage>
        <taxon>Archaea</taxon>
        <taxon>Methanobacteriati</taxon>
        <taxon>Methanobacteriota</taxon>
        <taxon>Stenosarchaea group</taxon>
        <taxon>Halobacteria</taxon>
        <taxon>Halobacteriales</taxon>
        <taxon>Haloferacaceae</taxon>
        <taxon>Halogeometricum</taxon>
    </lineage>
</organism>
<dbReference type="SUPFAM" id="SSF82861">
    <property type="entry name" value="Mechanosensitive channel protein MscS (YggB), transmembrane region"/>
    <property type="match status" value="1"/>
</dbReference>
<evidence type="ECO:0000259" key="11">
    <source>
        <dbReference type="Pfam" id="PF21088"/>
    </source>
</evidence>
<dbReference type="Gene3D" id="2.30.30.60">
    <property type="match status" value="1"/>
</dbReference>